<dbReference type="CDD" id="cd06260">
    <property type="entry name" value="DUF820-like"/>
    <property type="match status" value="1"/>
</dbReference>
<reference evidence="2" key="1">
    <citation type="submission" date="2013-07" db="EMBL/GenBank/DDBJ databases">
        <authorList>
            <person name="McIlroy S."/>
        </authorList>
    </citation>
    <scope>NUCLEOTIDE SEQUENCE [LARGE SCALE GENOMIC DNA]</scope>
    <source>
        <strain evidence="2">Run_A_D11</strain>
    </source>
</reference>
<accession>W6M926</accession>
<evidence type="ECO:0000313" key="2">
    <source>
        <dbReference type="EMBL" id="CDI04516.1"/>
    </source>
</evidence>
<dbReference type="PANTHER" id="PTHR34107:SF4">
    <property type="entry name" value="SLL1222 PROTEIN"/>
    <property type="match status" value="1"/>
</dbReference>
<dbReference type="InterPro" id="IPR011335">
    <property type="entry name" value="Restrct_endonuc-II-like"/>
</dbReference>
<comment type="caution">
    <text evidence="2">The sequence shown here is derived from an EMBL/GenBank/DDBJ whole genome shotgun (WGS) entry which is preliminary data.</text>
</comment>
<dbReference type="PANTHER" id="PTHR34107">
    <property type="entry name" value="SLL0198 PROTEIN-RELATED"/>
    <property type="match status" value="1"/>
</dbReference>
<reference evidence="2" key="2">
    <citation type="submission" date="2014-03" db="EMBL/GenBank/DDBJ databases">
        <title>Candidatus Competibacter-lineage genomes retrieved from metagenomes reveal functional metabolic diversity.</title>
        <authorList>
            <person name="McIlroy S.J."/>
            <person name="Albertsen M."/>
            <person name="Andresen E.K."/>
            <person name="Saunders A.M."/>
            <person name="Kristiansen R."/>
            <person name="Stokholm-Bjerregaard M."/>
            <person name="Nielsen K.L."/>
            <person name="Nielsen P.H."/>
        </authorList>
    </citation>
    <scope>NUCLEOTIDE SEQUENCE</scope>
    <source>
        <strain evidence="2">Run_A_D11</strain>
    </source>
</reference>
<sequence length="158" mass="17801">MSWAEICNDPVLKDLPFKIQTDKWGHIVMSPATNEHGMYQAKIVALLSRLLATGTVISECSVQTHEGVKVADVAWASDDFMRRNRGTTPFQEAPELCVEILSPSNTLTEMDEKKELYFARGAREFWICDKHGNMLFHKNTGALDRSELVSSFPNLITI</sequence>
<dbReference type="InterPro" id="IPR012296">
    <property type="entry name" value="Nuclease_put_TT1808"/>
</dbReference>
<dbReference type="Pfam" id="PF05685">
    <property type="entry name" value="Uma2"/>
    <property type="match status" value="1"/>
</dbReference>
<dbReference type="STRING" id="1400863.BN873_980117"/>
<proteinExistence type="predicted"/>
<dbReference type="Gene3D" id="3.90.1570.10">
    <property type="entry name" value="tt1808, chain A"/>
    <property type="match status" value="1"/>
</dbReference>
<keyword evidence="3" id="KW-1185">Reference proteome</keyword>
<evidence type="ECO:0000259" key="1">
    <source>
        <dbReference type="Pfam" id="PF05685"/>
    </source>
</evidence>
<dbReference type="SUPFAM" id="SSF52980">
    <property type="entry name" value="Restriction endonuclease-like"/>
    <property type="match status" value="1"/>
</dbReference>
<feature type="domain" description="Putative restriction endonuclease" evidence="1">
    <location>
        <begin position="27"/>
        <end position="134"/>
    </location>
</feature>
<dbReference type="Proteomes" id="UP000035760">
    <property type="component" value="Unassembled WGS sequence"/>
</dbReference>
<dbReference type="EMBL" id="CBTJ020000111">
    <property type="protein sequence ID" value="CDI04516.1"/>
    <property type="molecule type" value="Genomic_DNA"/>
</dbReference>
<dbReference type="RefSeq" id="WP_048676757.1">
    <property type="nucleotide sequence ID" value="NZ_CBTJ020000111.1"/>
</dbReference>
<organism evidence="2 3">
    <name type="scientific">Candidatus Competibacter denitrificans Run_A_D11</name>
    <dbReference type="NCBI Taxonomy" id="1400863"/>
    <lineage>
        <taxon>Bacteria</taxon>
        <taxon>Pseudomonadati</taxon>
        <taxon>Pseudomonadota</taxon>
        <taxon>Gammaproteobacteria</taxon>
        <taxon>Candidatus Competibacteraceae</taxon>
        <taxon>Candidatus Competibacter</taxon>
    </lineage>
</organism>
<name>W6M926_9GAMM</name>
<dbReference type="InterPro" id="IPR008538">
    <property type="entry name" value="Uma2"/>
</dbReference>
<dbReference type="AlphaFoldDB" id="W6M926"/>
<protein>
    <recommendedName>
        <fullName evidence="1">Putative restriction endonuclease domain-containing protein</fullName>
    </recommendedName>
</protein>
<evidence type="ECO:0000313" key="3">
    <source>
        <dbReference type="Proteomes" id="UP000035760"/>
    </source>
</evidence>
<gene>
    <name evidence="2" type="ORF">BN873_980117</name>
</gene>